<evidence type="ECO:0000256" key="12">
    <source>
        <dbReference type="ARBA" id="ARBA00038669"/>
    </source>
</evidence>
<protein>
    <recommendedName>
        <fullName evidence="14">Nickel import system ATP-binding protein NikD</fullName>
        <ecNumber evidence="13">7.2.2.11</ecNumber>
    </recommendedName>
</protein>
<evidence type="ECO:0000256" key="10">
    <source>
        <dbReference type="ARBA" id="ARBA00023112"/>
    </source>
</evidence>
<comment type="subunit">
    <text evidence="12">The complex is composed of two ATP-binding proteins (NikD and NikE), two transmembrane proteins (NikB and NikC) and a solute-binding protein (NikA).</text>
</comment>
<keyword evidence="4" id="KW-1003">Cell membrane</keyword>
<dbReference type="EMBL" id="QKRB01000042">
    <property type="protein sequence ID" value="PZD96180.1"/>
    <property type="molecule type" value="Genomic_DNA"/>
</dbReference>
<evidence type="ECO:0000256" key="13">
    <source>
        <dbReference type="ARBA" id="ARBA00039098"/>
    </source>
</evidence>
<evidence type="ECO:0000313" key="17">
    <source>
        <dbReference type="EMBL" id="PZD96180.1"/>
    </source>
</evidence>
<comment type="catalytic activity">
    <reaction evidence="15">
        <text>Ni(2+)(out) + ATP + H2O = Ni(2+)(in) + ADP + phosphate + H(+)</text>
        <dbReference type="Rhea" id="RHEA:15557"/>
        <dbReference type="ChEBI" id="CHEBI:15377"/>
        <dbReference type="ChEBI" id="CHEBI:15378"/>
        <dbReference type="ChEBI" id="CHEBI:30616"/>
        <dbReference type="ChEBI" id="CHEBI:43474"/>
        <dbReference type="ChEBI" id="CHEBI:49786"/>
        <dbReference type="ChEBI" id="CHEBI:456216"/>
        <dbReference type="EC" id="7.2.2.11"/>
    </reaction>
    <physiologicalReaction direction="left-to-right" evidence="15">
        <dbReference type="Rhea" id="RHEA:15558"/>
    </physiologicalReaction>
</comment>
<keyword evidence="7 17" id="KW-0067">ATP-binding</keyword>
<dbReference type="Gene3D" id="3.40.50.300">
    <property type="entry name" value="P-loop containing nucleotide triphosphate hydrolases"/>
    <property type="match status" value="1"/>
</dbReference>
<evidence type="ECO:0000256" key="7">
    <source>
        <dbReference type="ARBA" id="ARBA00022840"/>
    </source>
</evidence>
<keyword evidence="3" id="KW-0813">Transport</keyword>
<dbReference type="SMART" id="SM00382">
    <property type="entry name" value="AAA"/>
    <property type="match status" value="1"/>
</dbReference>
<proteinExistence type="inferred from homology"/>
<evidence type="ECO:0000256" key="2">
    <source>
        <dbReference type="ARBA" id="ARBA00005417"/>
    </source>
</evidence>
<dbReference type="PANTHER" id="PTHR43297">
    <property type="entry name" value="OLIGOPEPTIDE TRANSPORT ATP-BINDING PROTEIN APPD"/>
    <property type="match status" value="1"/>
</dbReference>
<dbReference type="InterPro" id="IPR027417">
    <property type="entry name" value="P-loop_NTPase"/>
</dbReference>
<dbReference type="Proteomes" id="UP000249522">
    <property type="component" value="Unassembled WGS sequence"/>
</dbReference>
<gene>
    <name evidence="17" type="ORF">DNH61_09765</name>
</gene>
<dbReference type="GO" id="GO:0005886">
    <property type="term" value="C:plasma membrane"/>
    <property type="evidence" value="ECO:0007669"/>
    <property type="project" value="UniProtKB-SubCell"/>
</dbReference>
<keyword evidence="6" id="KW-0547">Nucleotide-binding</keyword>
<organism evidence="17 18">
    <name type="scientific">Paenibacillus sambharensis</name>
    <dbReference type="NCBI Taxonomy" id="1803190"/>
    <lineage>
        <taxon>Bacteria</taxon>
        <taxon>Bacillati</taxon>
        <taxon>Bacillota</taxon>
        <taxon>Bacilli</taxon>
        <taxon>Bacillales</taxon>
        <taxon>Paenibacillaceae</taxon>
        <taxon>Paenibacillus</taxon>
    </lineage>
</organism>
<evidence type="ECO:0000256" key="14">
    <source>
        <dbReference type="ARBA" id="ARBA00044143"/>
    </source>
</evidence>
<evidence type="ECO:0000313" key="18">
    <source>
        <dbReference type="Proteomes" id="UP000249522"/>
    </source>
</evidence>
<sequence>MSLLQVENLSISFARYAGWLRREIIMPVRQLDLALQAGEITALVGASGSGKSLLAHAILGILPANASLGGSILYKGEKLTAARQAKLRGKDIMLVPQSVTYLDPLMRSGAQVCLAARGGDPRKLQRAAFRRYRLDNEVEQMYPHQLSGGMARRIMAASAFVSGACMIIADEPTPGMQAEDAAETMKWFRELADQGHAVLLITHDLEAAVAGADRIAVMNAGMTVEWLPASHFSDKGERLQHPYSRALWNSLPANGFYVPQSDWRAVSSREGPGCPFASCCELAAAICREEQPGMREGERGWVRCHAS</sequence>
<dbReference type="OrthoDB" id="9802264at2"/>
<feature type="domain" description="ABC transporter" evidence="16">
    <location>
        <begin position="4"/>
        <end position="245"/>
    </location>
</feature>
<reference evidence="17 18" key="1">
    <citation type="submission" date="2018-06" db="EMBL/GenBank/DDBJ databases">
        <title>Paenibacillus imtechensis sp. nov.</title>
        <authorList>
            <person name="Pinnaka A.K."/>
            <person name="Singh H."/>
            <person name="Kaur M."/>
        </authorList>
    </citation>
    <scope>NUCLEOTIDE SEQUENCE [LARGE SCALE GENOMIC DNA]</scope>
    <source>
        <strain evidence="17 18">SMB1</strain>
    </source>
</reference>
<evidence type="ECO:0000256" key="3">
    <source>
        <dbReference type="ARBA" id="ARBA00022448"/>
    </source>
</evidence>
<evidence type="ECO:0000256" key="5">
    <source>
        <dbReference type="ARBA" id="ARBA00022596"/>
    </source>
</evidence>
<keyword evidence="9" id="KW-0406">Ion transport</keyword>
<keyword evidence="11" id="KW-0472">Membrane</keyword>
<dbReference type="InterPro" id="IPR003593">
    <property type="entry name" value="AAA+_ATPase"/>
</dbReference>
<evidence type="ECO:0000259" key="16">
    <source>
        <dbReference type="PROSITE" id="PS50893"/>
    </source>
</evidence>
<keyword evidence="8" id="KW-1278">Translocase</keyword>
<evidence type="ECO:0000256" key="8">
    <source>
        <dbReference type="ARBA" id="ARBA00022967"/>
    </source>
</evidence>
<dbReference type="GO" id="GO:0005524">
    <property type="term" value="F:ATP binding"/>
    <property type="evidence" value="ECO:0007669"/>
    <property type="project" value="UniProtKB-KW"/>
</dbReference>
<dbReference type="EC" id="7.2.2.11" evidence="13"/>
<dbReference type="PANTHER" id="PTHR43297:SF13">
    <property type="entry name" value="NICKEL ABC TRANSPORTER, ATP-BINDING PROTEIN"/>
    <property type="match status" value="1"/>
</dbReference>
<keyword evidence="5" id="KW-0533">Nickel</keyword>
<dbReference type="SUPFAM" id="SSF52540">
    <property type="entry name" value="P-loop containing nucleoside triphosphate hydrolases"/>
    <property type="match status" value="1"/>
</dbReference>
<comment type="caution">
    <text evidence="17">The sequence shown here is derived from an EMBL/GenBank/DDBJ whole genome shotgun (WGS) entry which is preliminary data.</text>
</comment>
<dbReference type="AlphaFoldDB" id="A0A2W1LDN1"/>
<comment type="similarity">
    <text evidence="2">Belongs to the ABC transporter superfamily.</text>
</comment>
<name>A0A2W1LDN1_9BACL</name>
<evidence type="ECO:0000256" key="6">
    <source>
        <dbReference type="ARBA" id="ARBA00022741"/>
    </source>
</evidence>
<dbReference type="Pfam" id="PF00005">
    <property type="entry name" value="ABC_tran"/>
    <property type="match status" value="1"/>
</dbReference>
<evidence type="ECO:0000256" key="4">
    <source>
        <dbReference type="ARBA" id="ARBA00022475"/>
    </source>
</evidence>
<evidence type="ECO:0000256" key="15">
    <source>
        <dbReference type="ARBA" id="ARBA00048610"/>
    </source>
</evidence>
<dbReference type="PROSITE" id="PS50893">
    <property type="entry name" value="ABC_TRANSPORTER_2"/>
    <property type="match status" value="1"/>
</dbReference>
<dbReference type="GO" id="GO:0015413">
    <property type="term" value="F:ABC-type nickel transporter activity"/>
    <property type="evidence" value="ECO:0007669"/>
    <property type="project" value="UniProtKB-EC"/>
</dbReference>
<evidence type="ECO:0000256" key="11">
    <source>
        <dbReference type="ARBA" id="ARBA00023136"/>
    </source>
</evidence>
<dbReference type="GO" id="GO:0016887">
    <property type="term" value="F:ATP hydrolysis activity"/>
    <property type="evidence" value="ECO:0007669"/>
    <property type="project" value="InterPro"/>
</dbReference>
<keyword evidence="18" id="KW-1185">Reference proteome</keyword>
<dbReference type="InterPro" id="IPR003439">
    <property type="entry name" value="ABC_transporter-like_ATP-bd"/>
</dbReference>
<dbReference type="InterPro" id="IPR050388">
    <property type="entry name" value="ABC_Ni/Peptide_Import"/>
</dbReference>
<keyword evidence="10" id="KW-0921">Nickel transport</keyword>
<evidence type="ECO:0000256" key="1">
    <source>
        <dbReference type="ARBA" id="ARBA00004202"/>
    </source>
</evidence>
<accession>A0A2W1LDN1</accession>
<comment type="subcellular location">
    <subcellularLocation>
        <location evidence="1">Cell membrane</location>
        <topology evidence="1">Peripheral membrane protein</topology>
    </subcellularLocation>
</comment>
<dbReference type="RefSeq" id="WP_111146468.1">
    <property type="nucleotide sequence ID" value="NZ_QKRB01000042.1"/>
</dbReference>
<evidence type="ECO:0000256" key="9">
    <source>
        <dbReference type="ARBA" id="ARBA00023065"/>
    </source>
</evidence>